<organism evidence="3 4">
    <name type="scientific">Pseudooceanicola antarcticus</name>
    <dbReference type="NCBI Taxonomy" id="1247613"/>
    <lineage>
        <taxon>Bacteria</taxon>
        <taxon>Pseudomonadati</taxon>
        <taxon>Pseudomonadota</taxon>
        <taxon>Alphaproteobacteria</taxon>
        <taxon>Rhodobacterales</taxon>
        <taxon>Paracoccaceae</taxon>
        <taxon>Pseudooceanicola</taxon>
    </lineage>
</organism>
<keyword evidence="2" id="KW-0472">Membrane</keyword>
<dbReference type="Pfam" id="PF08570">
    <property type="entry name" value="DUF1761"/>
    <property type="match status" value="1"/>
</dbReference>
<feature type="transmembrane region" description="Helical" evidence="2">
    <location>
        <begin position="132"/>
        <end position="152"/>
    </location>
</feature>
<evidence type="ECO:0000313" key="3">
    <source>
        <dbReference type="EMBL" id="PJE27519.1"/>
    </source>
</evidence>
<feature type="transmembrane region" description="Helical" evidence="2">
    <location>
        <begin position="104"/>
        <end position="120"/>
    </location>
</feature>
<dbReference type="EMBL" id="PGTD01000017">
    <property type="protein sequence ID" value="PJE27519.1"/>
    <property type="molecule type" value="Genomic_DNA"/>
</dbReference>
<protein>
    <submittedName>
        <fullName evidence="3">DUF1761 domain-containing protein</fullName>
    </submittedName>
</protein>
<keyword evidence="4" id="KW-1185">Reference proteome</keyword>
<dbReference type="InterPro" id="IPR013879">
    <property type="entry name" value="DUF1761"/>
</dbReference>
<evidence type="ECO:0000256" key="1">
    <source>
        <dbReference type="SAM" id="MobiDB-lite"/>
    </source>
</evidence>
<keyword evidence="2" id="KW-1133">Transmembrane helix</keyword>
<reference evidence="3 4" key="1">
    <citation type="journal article" date="2018" name="Int. J. Syst. Evol. Microbiol.">
        <title>Pseudooceanicola lipolyticus sp. nov., a marine alphaproteobacterium, reclassification of Oceanicola flagellatus as Pseudooceanicola flagellatus comb. nov. and emended description of the genus Pseudooceanicola.</title>
        <authorList>
            <person name="Huang M.-M."/>
            <person name="Guo L.-L."/>
            <person name="Wu Y.-H."/>
            <person name="Lai Q.-L."/>
            <person name="Shao Z.-Z."/>
            <person name="Wang C.-S."/>
            <person name="Wu M."/>
            <person name="Xu X.-W."/>
        </authorList>
    </citation>
    <scope>NUCLEOTIDE SEQUENCE [LARGE SCALE GENOMIC DNA]</scope>
    <source>
        <strain evidence="3 4">Ar-45</strain>
    </source>
</reference>
<feature type="transmembrane region" description="Helical" evidence="2">
    <location>
        <begin position="72"/>
        <end position="92"/>
    </location>
</feature>
<dbReference type="Proteomes" id="UP000231702">
    <property type="component" value="Unassembled WGS sequence"/>
</dbReference>
<comment type="caution">
    <text evidence="3">The sequence shown here is derived from an EMBL/GenBank/DDBJ whole genome shotgun (WGS) entry which is preliminary data.</text>
</comment>
<keyword evidence="2" id="KW-0812">Transmembrane</keyword>
<proteinExistence type="predicted"/>
<name>A0ABX4MKZ3_9RHOB</name>
<sequence length="154" mass="16207">MAPRLRPGRDRPGLSPYHHQAESTPGGARRAGGSAPLLLLFVACRDGWAEPPASFPLSPPATGRRPGHTPPLPFVIAFIAMLLVAGMMRHILSMAGIESAGKSLLVGLGVGCFLITPWVTRTNTYAQRPMKLALLVGGYSVLGCGVIGLVLGRF</sequence>
<evidence type="ECO:0000256" key="2">
    <source>
        <dbReference type="SAM" id="Phobius"/>
    </source>
</evidence>
<accession>A0ABX4MKZ3</accession>
<gene>
    <name evidence="3" type="ORF">CVM39_13095</name>
</gene>
<evidence type="ECO:0000313" key="4">
    <source>
        <dbReference type="Proteomes" id="UP000231702"/>
    </source>
</evidence>
<dbReference type="RefSeq" id="WP_097144319.1">
    <property type="nucleotide sequence ID" value="NZ_OBEA01000001.1"/>
</dbReference>
<feature type="region of interest" description="Disordered" evidence="1">
    <location>
        <begin position="1"/>
        <end position="30"/>
    </location>
</feature>